<organism evidence="3 4">
    <name type="scientific">Longimicrobium terrae</name>
    <dbReference type="NCBI Taxonomy" id="1639882"/>
    <lineage>
        <taxon>Bacteria</taxon>
        <taxon>Pseudomonadati</taxon>
        <taxon>Gemmatimonadota</taxon>
        <taxon>Longimicrobiia</taxon>
        <taxon>Longimicrobiales</taxon>
        <taxon>Longimicrobiaceae</taxon>
        <taxon>Longimicrobium</taxon>
    </lineage>
</organism>
<feature type="region of interest" description="Disordered" evidence="1">
    <location>
        <begin position="244"/>
        <end position="367"/>
    </location>
</feature>
<protein>
    <recommendedName>
        <fullName evidence="2">PRC-barrel domain-containing protein</fullName>
    </recommendedName>
</protein>
<feature type="compositionally biased region" description="Low complexity" evidence="1">
    <location>
        <begin position="247"/>
        <end position="270"/>
    </location>
</feature>
<feature type="compositionally biased region" description="Basic and acidic residues" evidence="1">
    <location>
        <begin position="348"/>
        <end position="360"/>
    </location>
</feature>
<evidence type="ECO:0000259" key="2">
    <source>
        <dbReference type="Pfam" id="PF05239"/>
    </source>
</evidence>
<reference evidence="3 4" key="1">
    <citation type="submission" date="2020-08" db="EMBL/GenBank/DDBJ databases">
        <title>Genomic Encyclopedia of Type Strains, Phase IV (KMG-IV): sequencing the most valuable type-strain genomes for metagenomic binning, comparative biology and taxonomic classification.</title>
        <authorList>
            <person name="Goeker M."/>
        </authorList>
    </citation>
    <scope>NUCLEOTIDE SEQUENCE [LARGE SCALE GENOMIC DNA]</scope>
    <source>
        <strain evidence="3 4">DSM 29007</strain>
    </source>
</reference>
<dbReference type="InterPro" id="IPR027275">
    <property type="entry name" value="PRC-brl_dom"/>
</dbReference>
<evidence type="ECO:0000313" key="3">
    <source>
        <dbReference type="EMBL" id="MBB6070937.1"/>
    </source>
</evidence>
<gene>
    <name evidence="3" type="ORF">HNQ61_002559</name>
</gene>
<evidence type="ECO:0000256" key="1">
    <source>
        <dbReference type="SAM" id="MobiDB-lite"/>
    </source>
</evidence>
<feature type="compositionally biased region" description="Basic and acidic residues" evidence="1">
    <location>
        <begin position="291"/>
        <end position="301"/>
    </location>
</feature>
<keyword evidence="4" id="KW-1185">Reference proteome</keyword>
<dbReference type="Proteomes" id="UP000582837">
    <property type="component" value="Unassembled WGS sequence"/>
</dbReference>
<dbReference type="InterPro" id="IPR011033">
    <property type="entry name" value="PRC_barrel-like_sf"/>
</dbReference>
<dbReference type="Pfam" id="PF05239">
    <property type="entry name" value="PRC"/>
    <property type="match status" value="1"/>
</dbReference>
<feature type="region of interest" description="Disordered" evidence="1">
    <location>
        <begin position="178"/>
        <end position="199"/>
    </location>
</feature>
<accession>A0A841GYW4</accession>
<feature type="domain" description="PRC-barrel" evidence="2">
    <location>
        <begin position="24"/>
        <end position="96"/>
    </location>
</feature>
<dbReference type="InterPro" id="IPR014747">
    <property type="entry name" value="Bac_photo_RC_H_C"/>
</dbReference>
<dbReference type="GO" id="GO:0019684">
    <property type="term" value="P:photosynthesis, light reaction"/>
    <property type="evidence" value="ECO:0007669"/>
    <property type="project" value="InterPro"/>
</dbReference>
<dbReference type="SUPFAM" id="SSF50346">
    <property type="entry name" value="PRC-barrel domain"/>
    <property type="match status" value="1"/>
</dbReference>
<dbReference type="Gene3D" id="3.90.50.10">
    <property type="entry name" value="Photosynthetic Reaction Center, subunit H, domain 2"/>
    <property type="match status" value="1"/>
</dbReference>
<evidence type="ECO:0000313" key="4">
    <source>
        <dbReference type="Proteomes" id="UP000582837"/>
    </source>
</evidence>
<name>A0A841GYW4_9BACT</name>
<dbReference type="EMBL" id="JACHIA010000006">
    <property type="protein sequence ID" value="MBB6070937.1"/>
    <property type="molecule type" value="Genomic_DNA"/>
</dbReference>
<dbReference type="GO" id="GO:0030077">
    <property type="term" value="C:plasma membrane light-harvesting complex"/>
    <property type="evidence" value="ECO:0007669"/>
    <property type="project" value="InterPro"/>
</dbReference>
<proteinExistence type="predicted"/>
<dbReference type="RefSeq" id="WP_170033361.1">
    <property type="nucleotide sequence ID" value="NZ_JABDTL010000001.1"/>
</dbReference>
<comment type="caution">
    <text evidence="3">The sequence shown here is derived from an EMBL/GenBank/DDBJ whole genome shotgun (WGS) entry which is preliminary data.</text>
</comment>
<sequence>MANNDMDRVVPLGRLSDYKVAEGDPDVRGWEVLASDGRKIGEVEELLVDTTAMKVRYLEVDVDEGLMADAGDRHVLIPIGYARLERERDSITVDGLTSTDLHAIPAYDSGTGLTREHETAVRTHFSRPSQTTSDNVDTSGMTAGGLGAGVAAGTAGGLDTGDGIDTAGLNNTPGFGTGMSATPLGGTGMSDTAAGLRNAGSDLGSTGGLSATGTAAGMTAGGSSTGLSGAGSAGSAGGMSAGGLGSTGSMSSTGSQDLGSTGSMSAAGSTGSLGGSSAGSEIPEATGLSDAAREMRGDASHRAGLSGSDYMHNSDEDFYSSDAFDDNRFYGARRGGIDETRGGTAEEAAERLRQDRENRDVSGTGNL</sequence>
<dbReference type="AlphaFoldDB" id="A0A841GYW4"/>